<organism evidence="1">
    <name type="scientific">marine sediment metagenome</name>
    <dbReference type="NCBI Taxonomy" id="412755"/>
    <lineage>
        <taxon>unclassified sequences</taxon>
        <taxon>metagenomes</taxon>
        <taxon>ecological metagenomes</taxon>
    </lineage>
</organism>
<accession>X1E7M6</accession>
<dbReference type="EMBL" id="BARU01000235">
    <property type="protein sequence ID" value="GAH29281.1"/>
    <property type="molecule type" value="Genomic_DNA"/>
</dbReference>
<name>X1E7M6_9ZZZZ</name>
<evidence type="ECO:0000313" key="1">
    <source>
        <dbReference type="EMBL" id="GAH29281.1"/>
    </source>
</evidence>
<dbReference type="AlphaFoldDB" id="X1E7M6"/>
<dbReference type="AntiFam" id="ANF00012">
    <property type="entry name" value="tRNA translation"/>
</dbReference>
<comment type="caution">
    <text evidence="1">The sequence shown here is derived from an EMBL/GenBank/DDBJ whole genome shotgun (WGS) entry which is preliminary data.</text>
</comment>
<proteinExistence type="predicted"/>
<sequence>MIGTKVRIGCSGGEGGIRTLEAPLWALNRLAGDRFRPLSHLSILLGALGGIRTPSLRIRNPALYPIELQAQSPHKVQ</sequence>
<reference evidence="1" key="1">
    <citation type="journal article" date="2014" name="Front. Microbiol.">
        <title>High frequency of phylogenetically diverse reductive dehalogenase-homologous genes in deep subseafloor sedimentary metagenomes.</title>
        <authorList>
            <person name="Kawai M."/>
            <person name="Futagami T."/>
            <person name="Toyoda A."/>
            <person name="Takaki Y."/>
            <person name="Nishi S."/>
            <person name="Hori S."/>
            <person name="Arai W."/>
            <person name="Tsubouchi T."/>
            <person name="Morono Y."/>
            <person name="Uchiyama I."/>
            <person name="Ito T."/>
            <person name="Fujiyama A."/>
            <person name="Inagaki F."/>
            <person name="Takami H."/>
        </authorList>
    </citation>
    <scope>NUCLEOTIDE SEQUENCE</scope>
    <source>
        <strain evidence="1">Expedition CK06-06</strain>
    </source>
</reference>
<protein>
    <submittedName>
        <fullName evidence="1">Uncharacterized protein</fullName>
    </submittedName>
</protein>
<gene>
    <name evidence="1" type="ORF">S03H2_00916</name>
</gene>